<comment type="similarity">
    <text evidence="2">Belongs to the ABC transporter superfamily. ABCC family. Conjugate transporter (TC 3.A.1.208) subfamily.</text>
</comment>
<dbReference type="FunFam" id="3.40.50.300:FF:000838">
    <property type="entry name" value="ABC multidrug transporter (Eurofung)"/>
    <property type="match status" value="1"/>
</dbReference>
<evidence type="ECO:0000256" key="10">
    <source>
        <dbReference type="ARBA" id="ARBA00022989"/>
    </source>
</evidence>
<dbReference type="CDD" id="cd03244">
    <property type="entry name" value="ABCC_MRP_domain2"/>
    <property type="match status" value="1"/>
</dbReference>
<feature type="domain" description="ABC transporter" evidence="14">
    <location>
        <begin position="928"/>
        <end position="1149"/>
    </location>
</feature>
<keyword evidence="10 13" id="KW-1133">Transmembrane helix</keyword>
<dbReference type="InterPro" id="IPR011527">
    <property type="entry name" value="ABC1_TM_dom"/>
</dbReference>
<feature type="transmembrane region" description="Helical" evidence="13">
    <location>
        <begin position="236"/>
        <end position="259"/>
    </location>
</feature>
<dbReference type="FunFam" id="1.20.1560.10:FF:000010">
    <property type="entry name" value="Multidrug resistance-associated ABC transporter"/>
    <property type="match status" value="1"/>
</dbReference>
<feature type="transmembrane region" description="Helical" evidence="13">
    <location>
        <begin position="595"/>
        <end position="616"/>
    </location>
</feature>
<feature type="transmembrane region" description="Helical" evidence="13">
    <location>
        <begin position="12"/>
        <end position="30"/>
    </location>
</feature>
<evidence type="ECO:0000256" key="5">
    <source>
        <dbReference type="ARBA" id="ARBA00022692"/>
    </source>
</evidence>
<comment type="catalytic activity">
    <reaction evidence="12">
        <text>ATP + H2O + xenobioticSide 1 = ADP + phosphate + xenobioticSide 2.</text>
        <dbReference type="EC" id="7.6.2.2"/>
    </reaction>
</comment>
<dbReference type="Pfam" id="PF00005">
    <property type="entry name" value="ABC_tran"/>
    <property type="match status" value="2"/>
</dbReference>
<evidence type="ECO:0000256" key="12">
    <source>
        <dbReference type="ARBA" id="ARBA00034018"/>
    </source>
</evidence>
<organism evidence="16 17">
    <name type="scientific">Dermatophagoides pteronyssinus</name>
    <name type="common">European house dust mite</name>
    <dbReference type="NCBI Taxonomy" id="6956"/>
    <lineage>
        <taxon>Eukaryota</taxon>
        <taxon>Metazoa</taxon>
        <taxon>Ecdysozoa</taxon>
        <taxon>Arthropoda</taxon>
        <taxon>Chelicerata</taxon>
        <taxon>Arachnida</taxon>
        <taxon>Acari</taxon>
        <taxon>Acariformes</taxon>
        <taxon>Sarcoptiformes</taxon>
        <taxon>Astigmata</taxon>
        <taxon>Psoroptidia</taxon>
        <taxon>Analgoidea</taxon>
        <taxon>Pyroglyphidae</taxon>
        <taxon>Dermatophagoidinae</taxon>
        <taxon>Dermatophagoides</taxon>
    </lineage>
</organism>
<evidence type="ECO:0000256" key="8">
    <source>
        <dbReference type="ARBA" id="ARBA00022840"/>
    </source>
</evidence>
<evidence type="ECO:0000256" key="3">
    <source>
        <dbReference type="ARBA" id="ARBA00012191"/>
    </source>
</evidence>
<dbReference type="GO" id="GO:0005524">
    <property type="term" value="F:ATP binding"/>
    <property type="evidence" value="ECO:0007669"/>
    <property type="project" value="UniProtKB-KW"/>
</dbReference>
<dbReference type="SUPFAM" id="SSF52540">
    <property type="entry name" value="P-loop containing nucleoside triphosphate hydrolases"/>
    <property type="match status" value="2"/>
</dbReference>
<dbReference type="PROSITE" id="PS50929">
    <property type="entry name" value="ABC_TM1F"/>
    <property type="match status" value="2"/>
</dbReference>
<feature type="transmembrane region" description="Helical" evidence="13">
    <location>
        <begin position="129"/>
        <end position="147"/>
    </location>
</feature>
<dbReference type="CDD" id="cd03250">
    <property type="entry name" value="ABCC_MRP_domain1"/>
    <property type="match status" value="1"/>
</dbReference>
<evidence type="ECO:0000256" key="2">
    <source>
        <dbReference type="ARBA" id="ARBA00009726"/>
    </source>
</evidence>
<keyword evidence="11 13" id="KW-0472">Membrane</keyword>
<evidence type="ECO:0000256" key="6">
    <source>
        <dbReference type="ARBA" id="ARBA00022737"/>
    </source>
</evidence>
<dbReference type="GO" id="GO:0016887">
    <property type="term" value="F:ATP hydrolysis activity"/>
    <property type="evidence" value="ECO:0007669"/>
    <property type="project" value="InterPro"/>
</dbReference>
<dbReference type="KEGG" id="dpte:113795845"/>
<evidence type="ECO:0000256" key="7">
    <source>
        <dbReference type="ARBA" id="ARBA00022741"/>
    </source>
</evidence>
<dbReference type="PANTHER" id="PTHR24223">
    <property type="entry name" value="ATP-BINDING CASSETTE SUB-FAMILY C"/>
    <property type="match status" value="1"/>
</dbReference>
<dbReference type="CDD" id="cd18605">
    <property type="entry name" value="ABC_6TM_MRP7_D2_like"/>
    <property type="match status" value="1"/>
</dbReference>
<protein>
    <recommendedName>
        <fullName evidence="3">ABC-type xenobiotic transporter</fullName>
        <ecNumber evidence="3">7.6.2.2</ecNumber>
    </recommendedName>
</protein>
<proteinExistence type="inferred from homology"/>
<dbReference type="InterPro" id="IPR036640">
    <property type="entry name" value="ABC1_TM_sf"/>
</dbReference>
<dbReference type="FunCoup" id="A0A6P6Y981">
    <property type="interactions" value="213"/>
</dbReference>
<dbReference type="InParanoid" id="A0A6P6Y981"/>
<comment type="subcellular location">
    <subcellularLocation>
        <location evidence="1">Membrane</location>
        <topology evidence="1">Multi-pass membrane protein</topology>
    </subcellularLocation>
</comment>
<feature type="domain" description="ABC transmembrane type-1" evidence="15">
    <location>
        <begin position="646"/>
        <end position="888"/>
    </location>
</feature>
<keyword evidence="16" id="KW-1185">Reference proteome</keyword>
<dbReference type="FunFam" id="3.40.50.300:FF:000973">
    <property type="entry name" value="Multidrug resistance-associated protein 4"/>
    <property type="match status" value="1"/>
</dbReference>
<evidence type="ECO:0000256" key="9">
    <source>
        <dbReference type="ARBA" id="ARBA00022967"/>
    </source>
</evidence>
<dbReference type="InterPro" id="IPR003593">
    <property type="entry name" value="AAA+_ATPase"/>
</dbReference>
<keyword evidence="5 13" id="KW-0812">Transmembrane</keyword>
<dbReference type="InterPro" id="IPR003439">
    <property type="entry name" value="ABC_transporter-like_ATP-bd"/>
</dbReference>
<keyword evidence="9" id="KW-1278">Translocase</keyword>
<dbReference type="InterPro" id="IPR017871">
    <property type="entry name" value="ABC_transporter-like_CS"/>
</dbReference>
<feature type="domain" description="ABC transporter" evidence="14">
    <location>
        <begin position="329"/>
        <end position="562"/>
    </location>
</feature>
<gene>
    <name evidence="17" type="primary">LOC113795845</name>
</gene>
<evidence type="ECO:0000256" key="4">
    <source>
        <dbReference type="ARBA" id="ARBA00022448"/>
    </source>
</evidence>
<dbReference type="OMA" id="PYAWPSQ"/>
<dbReference type="EC" id="7.6.2.2" evidence="3"/>
<dbReference type="OrthoDB" id="6500128at2759"/>
<reference evidence="17" key="1">
    <citation type="submission" date="2025-08" db="UniProtKB">
        <authorList>
            <consortium name="RefSeq"/>
        </authorList>
    </citation>
    <scope>IDENTIFICATION</scope>
    <source>
        <strain evidence="17">Airmid</strain>
    </source>
</reference>
<feature type="transmembrane region" description="Helical" evidence="13">
    <location>
        <begin position="50"/>
        <end position="73"/>
    </location>
</feature>
<evidence type="ECO:0000256" key="13">
    <source>
        <dbReference type="SAM" id="Phobius"/>
    </source>
</evidence>
<sequence length="1149" mass="133460">MFSNFSMKFASLGFWKLFADSMNMLFPILLNRLLLYLENASDNDEHSKIGFYYAFGLLLCTILNTVSISYFNFQISKISLKIRCQLIQMTYNKLFRIRSTTMMNEFDTGQILNLANTDVERVMNLVPSLFQLISLPLQLLVTIYLLYLQVNLAFISAIIFIVILIPINKIICDRIKILSEKLMFWKDKRIRLISECLKGIRTIKLHSWEPSFRQKVETLRNEEVKYLKYRKYLDALCVYFWATTPVIISSLVFATYVWLNGDNMLTSSKVFTTLALLGMLIMPLNALPWVLNGLIESFVSIKRLNRFYQLNEQNWLQDLCWVDDDEMLLQLNDCSFSYGDNSDQQQNFELENINMKILKRKPIAITGRVGSGKSTLIKCLLNELIKRDGQLKINQCFQRQAIGYVSQEPWIQDTTIRKNILFGKEFDPQFYNEIIDACQLSDDFQQFQSGDQTLIGNHGQTLSGGQKSRIQLARALYQNFSVYLIDEPFASIDQQVARKIYRKCFGGILKNKSIILITNHIEYLQQDDTFHIYYMDNGHLIDLNHTKLINRMDNQSDQNHYQIDNHKPATIEQEQHEEKEEREHGKIKLAVYIHYIRSIGYFLFTMIITSICLMQMSRSASDFWLSIWTNQQQSSHNNSSLFYLEIFIMIGIINSIITLIRAFLFAYGGIMAATVVHNALLNKLFQTSTLFFDIISFGQIINRFSTDLFNVDDALPFTLNIFLAQISSLIAGLIVTVYGLPWMIIIFVLLTIPYYIIQEYYRKTSRELKRISATTLSPIYSQLDDTIQGLTIIRSFKQDIRFRNEFNEKINIYTRCQYAINAIQQWLNLRLQLIGAFITSSVALIAVYIHYYHEQYLNSSLIGLSLVYSLSLTNLLNGTFSAFAQTELDLISVERIEKLIEKFNDYKETDNDDEKVELDRLWPSKGNIRFDNVSMRYRSDLPLALKNISFEIHPGEHVAIVGRTGSGKSSIFQTLFRLVDIETGSISIDDIDLKWIDRNIIRSRLHIIPQDVFLFNGTIRDNLDPQNRYDDNEIWTALFDCKINMLVDKLGGLDCILDEMGTNLSVGQRHLFGLARAVLNRSRIICMDEITANIDNETGRILDELIETVFKQTTILHIAHKFDSIRNYDRIIYMNDGTIVECKTYQEII</sequence>
<dbReference type="CDD" id="cd18598">
    <property type="entry name" value="ABC_6TM_MRP7_D1_like"/>
    <property type="match status" value="1"/>
</dbReference>
<dbReference type="Proteomes" id="UP000515146">
    <property type="component" value="Unplaced"/>
</dbReference>
<keyword evidence="8" id="KW-0067">ATP-binding</keyword>
<keyword evidence="4" id="KW-0813">Transport</keyword>
<dbReference type="RefSeq" id="XP_027201870.1">
    <property type="nucleotide sequence ID" value="XM_027346069.1"/>
</dbReference>
<name>A0A6P6Y981_DERPT</name>
<evidence type="ECO:0000313" key="17">
    <source>
        <dbReference type="RefSeq" id="XP_027201870.1"/>
    </source>
</evidence>
<feature type="transmembrane region" description="Helical" evidence="13">
    <location>
        <begin position="271"/>
        <end position="295"/>
    </location>
</feature>
<feature type="transmembrane region" description="Helical" evidence="13">
    <location>
        <begin position="833"/>
        <end position="851"/>
    </location>
</feature>
<dbReference type="GO" id="GO:0008559">
    <property type="term" value="F:ABC-type xenobiotic transporter activity"/>
    <property type="evidence" value="ECO:0007669"/>
    <property type="project" value="UniProtKB-EC"/>
</dbReference>
<keyword evidence="7" id="KW-0547">Nucleotide-binding</keyword>
<dbReference type="FunFam" id="1.20.1560.10:FF:000037">
    <property type="entry name" value="ATP-binding cassette subfamily C member 10"/>
    <property type="match status" value="1"/>
</dbReference>
<feature type="domain" description="ABC transmembrane type-1" evidence="15">
    <location>
        <begin position="17"/>
        <end position="296"/>
    </location>
</feature>
<dbReference type="PROSITE" id="PS00211">
    <property type="entry name" value="ABC_TRANSPORTER_1"/>
    <property type="match status" value="1"/>
</dbReference>
<feature type="transmembrane region" description="Helical" evidence="13">
    <location>
        <begin position="740"/>
        <end position="757"/>
    </location>
</feature>
<dbReference type="InterPro" id="IPR050173">
    <property type="entry name" value="ABC_transporter_C-like"/>
</dbReference>
<evidence type="ECO:0000313" key="16">
    <source>
        <dbReference type="Proteomes" id="UP000515146"/>
    </source>
</evidence>
<dbReference type="SUPFAM" id="SSF90123">
    <property type="entry name" value="ABC transporter transmembrane region"/>
    <property type="match status" value="2"/>
</dbReference>
<dbReference type="PANTHER" id="PTHR24223:SF330">
    <property type="entry name" value="ATP-BINDING CASSETTE SUB-FAMILY C MEMBER 10"/>
    <property type="match status" value="1"/>
</dbReference>
<feature type="transmembrane region" description="Helical" evidence="13">
    <location>
        <begin position="153"/>
        <end position="171"/>
    </location>
</feature>
<dbReference type="PROSITE" id="PS50893">
    <property type="entry name" value="ABC_TRANSPORTER_2"/>
    <property type="match status" value="2"/>
</dbReference>
<evidence type="ECO:0000259" key="15">
    <source>
        <dbReference type="PROSITE" id="PS50929"/>
    </source>
</evidence>
<dbReference type="Gene3D" id="3.40.50.300">
    <property type="entry name" value="P-loop containing nucleotide triphosphate hydrolases"/>
    <property type="match status" value="2"/>
</dbReference>
<accession>A0A6P6Y981</accession>
<dbReference type="InterPro" id="IPR027417">
    <property type="entry name" value="P-loop_NTPase"/>
</dbReference>
<evidence type="ECO:0000256" key="11">
    <source>
        <dbReference type="ARBA" id="ARBA00023136"/>
    </source>
</evidence>
<evidence type="ECO:0000259" key="14">
    <source>
        <dbReference type="PROSITE" id="PS50893"/>
    </source>
</evidence>
<dbReference type="Gene3D" id="1.20.1560.10">
    <property type="entry name" value="ABC transporter type 1, transmembrane domain"/>
    <property type="match status" value="2"/>
</dbReference>
<feature type="transmembrane region" description="Helical" evidence="13">
    <location>
        <begin position="641"/>
        <end position="664"/>
    </location>
</feature>
<evidence type="ECO:0000256" key="1">
    <source>
        <dbReference type="ARBA" id="ARBA00004141"/>
    </source>
</evidence>
<dbReference type="GO" id="GO:0016020">
    <property type="term" value="C:membrane"/>
    <property type="evidence" value="ECO:0007669"/>
    <property type="project" value="UniProtKB-SubCell"/>
</dbReference>
<dbReference type="AlphaFoldDB" id="A0A6P6Y981"/>
<dbReference type="Pfam" id="PF00664">
    <property type="entry name" value="ABC_membrane"/>
    <property type="match status" value="2"/>
</dbReference>
<keyword evidence="6" id="KW-0677">Repeat</keyword>
<dbReference type="SMART" id="SM00382">
    <property type="entry name" value="AAA"/>
    <property type="match status" value="2"/>
</dbReference>